<feature type="transmembrane region" description="Helical" evidence="5">
    <location>
        <begin position="52"/>
        <end position="70"/>
    </location>
</feature>
<evidence type="ECO:0008006" key="8">
    <source>
        <dbReference type="Google" id="ProtNLM"/>
    </source>
</evidence>
<keyword evidence="1 4" id="KW-0349">Heme</keyword>
<evidence type="ECO:0000313" key="6">
    <source>
        <dbReference type="EMBL" id="RKK22792.1"/>
    </source>
</evidence>
<dbReference type="GO" id="GO:0004497">
    <property type="term" value="F:monooxygenase activity"/>
    <property type="evidence" value="ECO:0007669"/>
    <property type="project" value="InterPro"/>
</dbReference>
<dbReference type="GO" id="GO:0016705">
    <property type="term" value="F:oxidoreductase activity, acting on paired donors, with incorporation or reduction of molecular oxygen"/>
    <property type="evidence" value="ECO:0007669"/>
    <property type="project" value="InterPro"/>
</dbReference>
<dbReference type="InterPro" id="IPR050121">
    <property type="entry name" value="Cytochrome_P450_monoxygenase"/>
</dbReference>
<comment type="cofactor">
    <cofactor evidence="4">
        <name>heme</name>
        <dbReference type="ChEBI" id="CHEBI:30413"/>
    </cofactor>
</comment>
<dbReference type="Pfam" id="PF00067">
    <property type="entry name" value="p450"/>
    <property type="match status" value="1"/>
</dbReference>
<reference evidence="6 7" key="1">
    <citation type="journal article" date="2018" name="Sci. Rep.">
        <title>Characterisation of pathogen-specific regions and novel effector candidates in Fusarium oxysporum f. sp. cepae.</title>
        <authorList>
            <person name="Armitage A.D."/>
            <person name="Taylor A."/>
            <person name="Sobczyk M.K."/>
            <person name="Baxter L."/>
            <person name="Greenfield B.P."/>
            <person name="Bates H.J."/>
            <person name="Wilson F."/>
            <person name="Jackson A.C."/>
            <person name="Ott S."/>
            <person name="Harrison R.J."/>
            <person name="Clarkson J.P."/>
        </authorList>
    </citation>
    <scope>NUCLEOTIDE SEQUENCE [LARGE SCALE GENOMIC DNA]</scope>
    <source>
        <strain evidence="6 7">FoC_Fus2</strain>
    </source>
</reference>
<keyword evidence="5" id="KW-0812">Transmembrane</keyword>
<dbReference type="GO" id="GO:0005506">
    <property type="term" value="F:iron ion binding"/>
    <property type="evidence" value="ECO:0007669"/>
    <property type="project" value="InterPro"/>
</dbReference>
<dbReference type="GO" id="GO:0020037">
    <property type="term" value="F:heme binding"/>
    <property type="evidence" value="ECO:0007669"/>
    <property type="project" value="InterPro"/>
</dbReference>
<dbReference type="AlphaFoldDB" id="A0A3L6NWK0"/>
<keyword evidence="5" id="KW-0472">Membrane</keyword>
<dbReference type="Proteomes" id="UP000270866">
    <property type="component" value="Chromosome 5"/>
</dbReference>
<comment type="caution">
    <text evidence="6">The sequence shown here is derived from an EMBL/GenBank/DDBJ whole genome shotgun (WGS) entry which is preliminary data.</text>
</comment>
<feature type="transmembrane region" description="Helical" evidence="5">
    <location>
        <begin position="20"/>
        <end position="40"/>
    </location>
</feature>
<gene>
    <name evidence="6" type="ORF">BFJ65_g5383</name>
</gene>
<dbReference type="PANTHER" id="PTHR24305">
    <property type="entry name" value="CYTOCHROME P450"/>
    <property type="match status" value="1"/>
</dbReference>
<dbReference type="InterPro" id="IPR036396">
    <property type="entry name" value="Cyt_P450_sf"/>
</dbReference>
<name>A0A3L6NWK0_FUSOX</name>
<accession>A0A3L6NWK0</accession>
<protein>
    <recommendedName>
        <fullName evidence="8">Cytochrome P450</fullName>
    </recommendedName>
</protein>
<keyword evidence="2 4" id="KW-0479">Metal-binding</keyword>
<dbReference type="InterPro" id="IPR002401">
    <property type="entry name" value="Cyt_P450_E_grp-I"/>
</dbReference>
<keyword evidence="5" id="KW-1133">Transmembrane helix</keyword>
<evidence type="ECO:0000256" key="3">
    <source>
        <dbReference type="ARBA" id="ARBA00023004"/>
    </source>
</evidence>
<evidence type="ECO:0000256" key="4">
    <source>
        <dbReference type="PIRSR" id="PIRSR602401-1"/>
    </source>
</evidence>
<sequence>MSSLVAANLSAAIRASPVSLGQIALVVLGLALSIPFIIYFRDVKGLRKYPAAGPFGIAAITPLWLMYYNYYGIRWTAVERAHKKHGTIVRISPNHLSFSEPTSYKDIYGHKSSIIKDVFYSHMAGDTPNMADTTDRADHGRKRKYLAAIFSAKNVATFEPRIQEVTTKLIKALNKKARGEKVAETDTFPARSDGSFDVRPWLNMYTYDVISALMWSESFGFLDKGNDSCFAQSVDGEKKEVQAMDSFQWGVWYSVFCAHLPLWAYTALRYMTSSYKGTIAADDFGNIARYKTNQRIENPPKELDIFSSLPLEIDEKGRPPFPMWEIVAETTVMLNAGNDTTQTTLTNNIFLLATHPEIQSKLRQTLLERIPADEKPFASYTTLSQIPYLRSVLDETFRVLTPQRFGLPRRTVDYSTIAGQSIAPEVTVSSPLSELHNNPDLFSKPLEWIPERWLPENPDFTDIERHNLKDFVMPFTAGARACIGRNLAYMEVSIGLAALVLSFEWKMAHGPVEENFGQFERITSNPTKLYVKAFPLK</sequence>
<evidence type="ECO:0000256" key="1">
    <source>
        <dbReference type="ARBA" id="ARBA00022617"/>
    </source>
</evidence>
<dbReference type="SUPFAM" id="SSF48264">
    <property type="entry name" value="Cytochrome P450"/>
    <property type="match status" value="1"/>
</dbReference>
<evidence type="ECO:0000256" key="5">
    <source>
        <dbReference type="SAM" id="Phobius"/>
    </source>
</evidence>
<keyword evidence="3 4" id="KW-0408">Iron</keyword>
<dbReference type="Gene3D" id="1.10.630.10">
    <property type="entry name" value="Cytochrome P450"/>
    <property type="match status" value="1"/>
</dbReference>
<dbReference type="PRINTS" id="PR00463">
    <property type="entry name" value="EP450I"/>
</dbReference>
<dbReference type="PANTHER" id="PTHR24305:SF172">
    <property type="entry name" value="P450, PUTATIVE (EUROFUNG)-RELATED"/>
    <property type="match status" value="1"/>
</dbReference>
<proteinExistence type="predicted"/>
<feature type="binding site" description="axial binding residue" evidence="4">
    <location>
        <position position="482"/>
    </location>
    <ligand>
        <name>heme</name>
        <dbReference type="ChEBI" id="CHEBI:30413"/>
    </ligand>
    <ligandPart>
        <name>Fe</name>
        <dbReference type="ChEBI" id="CHEBI:18248"/>
    </ligandPart>
</feature>
<organism evidence="6 7">
    <name type="scientific">Fusarium oxysporum f. sp. cepae</name>
    <dbReference type="NCBI Taxonomy" id="396571"/>
    <lineage>
        <taxon>Eukaryota</taxon>
        <taxon>Fungi</taxon>
        <taxon>Dikarya</taxon>
        <taxon>Ascomycota</taxon>
        <taxon>Pezizomycotina</taxon>
        <taxon>Sordariomycetes</taxon>
        <taxon>Hypocreomycetidae</taxon>
        <taxon>Hypocreales</taxon>
        <taxon>Nectriaceae</taxon>
        <taxon>Fusarium</taxon>
        <taxon>Fusarium oxysporum species complex</taxon>
    </lineage>
</organism>
<dbReference type="EMBL" id="MRCU01000003">
    <property type="protein sequence ID" value="RKK22792.1"/>
    <property type="molecule type" value="Genomic_DNA"/>
</dbReference>
<dbReference type="InterPro" id="IPR001128">
    <property type="entry name" value="Cyt_P450"/>
</dbReference>
<dbReference type="PRINTS" id="PR00385">
    <property type="entry name" value="P450"/>
</dbReference>
<evidence type="ECO:0000256" key="2">
    <source>
        <dbReference type="ARBA" id="ARBA00022723"/>
    </source>
</evidence>
<evidence type="ECO:0000313" key="7">
    <source>
        <dbReference type="Proteomes" id="UP000270866"/>
    </source>
</evidence>